<feature type="domain" description="SusD-like N-terminal" evidence="7">
    <location>
        <begin position="21"/>
        <end position="210"/>
    </location>
</feature>
<comment type="caution">
    <text evidence="8">The sequence shown here is derived from an EMBL/GenBank/DDBJ whole genome shotgun (WGS) entry which is preliminary data.</text>
</comment>
<dbReference type="InterPro" id="IPR012944">
    <property type="entry name" value="SusD_RagB_dom"/>
</dbReference>
<accession>A0ABT8KN90</accession>
<reference evidence="8" key="1">
    <citation type="submission" date="2023-06" db="EMBL/GenBank/DDBJ databases">
        <title>Genomic of Parafulvivirga corallium.</title>
        <authorList>
            <person name="Wang G."/>
        </authorList>
    </citation>
    <scope>NUCLEOTIDE SEQUENCE</scope>
    <source>
        <strain evidence="8">BMA10</strain>
    </source>
</reference>
<evidence type="ECO:0000313" key="9">
    <source>
        <dbReference type="Proteomes" id="UP001172082"/>
    </source>
</evidence>
<evidence type="ECO:0000256" key="2">
    <source>
        <dbReference type="ARBA" id="ARBA00006275"/>
    </source>
</evidence>
<comment type="similarity">
    <text evidence="2">Belongs to the SusD family.</text>
</comment>
<dbReference type="PROSITE" id="PS51257">
    <property type="entry name" value="PROKAR_LIPOPROTEIN"/>
    <property type="match status" value="1"/>
</dbReference>
<keyword evidence="5" id="KW-0998">Cell outer membrane</keyword>
<organism evidence="8 9">
    <name type="scientific">Splendidivirga corallicola</name>
    <dbReference type="NCBI Taxonomy" id="3051826"/>
    <lineage>
        <taxon>Bacteria</taxon>
        <taxon>Pseudomonadati</taxon>
        <taxon>Bacteroidota</taxon>
        <taxon>Cytophagia</taxon>
        <taxon>Cytophagales</taxon>
        <taxon>Splendidivirgaceae</taxon>
        <taxon>Splendidivirga</taxon>
    </lineage>
</organism>
<comment type="subcellular location">
    <subcellularLocation>
        <location evidence="1">Cell outer membrane</location>
    </subcellularLocation>
</comment>
<dbReference type="Proteomes" id="UP001172082">
    <property type="component" value="Unassembled WGS sequence"/>
</dbReference>
<feature type="domain" description="RagB/SusD" evidence="6">
    <location>
        <begin position="302"/>
        <end position="561"/>
    </location>
</feature>
<keyword evidence="9" id="KW-1185">Reference proteome</keyword>
<protein>
    <submittedName>
        <fullName evidence="8">RagB/SusD family nutrient uptake outer membrane protein</fullName>
    </submittedName>
</protein>
<name>A0ABT8KN90_9BACT</name>
<sequence length="561" mass="64004">MKNKYILVLGLITLLSCSEDFLDRVPLHAPSETTFWQSELDAEIAVNQLYDYLPNARRWWTECYSDNAIMTNAWGERGLGQIKQGSLSPTTGHIQPDYFWSEWKYQDIRRILNYLANLETIEFENEDNARNFEGQARFILAMKYFRMSRYWGDLPLVTEPITLEASRELTRSSQKEVFEFILENVNTAVAFLPDTDDKTGRITQDAALMLKAEVLMWMASMDQYHSRSISDISADQLWRQAANALGTLIQKNRYELSPDLTDVFLSKTNNARSEAILARQYVEEEITNFIDILGLPGGVGLRGGGWASFSAPRNLVDTYECIDGLSIQESPLYDITDPWANRDKRLLEWFLLPGKDVLRVTPAGQEFIFSPFESHPEIGNPEAIGGEGGGGRSGYWCIKHVDLEATHVWGWTNWIIYRYADALLLYAEALNETAPGNDSISWAMDQVRARAGLPSVNPLQGNQVDMRAKIWHERRVEMVSEEKRYFDLLRWKEAENAMNPSAGVLFGINESFDDYLNRPGDWTATKVVAEPIMFDASRGYLWPVPQGVIDKNPKISQNPGW</sequence>
<dbReference type="RefSeq" id="WP_346752215.1">
    <property type="nucleotide sequence ID" value="NZ_JAUJEA010000004.1"/>
</dbReference>
<keyword evidence="3" id="KW-0732">Signal</keyword>
<dbReference type="EMBL" id="JAUJEA010000004">
    <property type="protein sequence ID" value="MDN5202189.1"/>
    <property type="molecule type" value="Genomic_DNA"/>
</dbReference>
<evidence type="ECO:0000256" key="3">
    <source>
        <dbReference type="ARBA" id="ARBA00022729"/>
    </source>
</evidence>
<gene>
    <name evidence="8" type="ORF">QQ008_12465</name>
</gene>
<dbReference type="InterPro" id="IPR011990">
    <property type="entry name" value="TPR-like_helical_dom_sf"/>
</dbReference>
<dbReference type="Gene3D" id="1.25.40.390">
    <property type="match status" value="1"/>
</dbReference>
<dbReference type="Pfam" id="PF07980">
    <property type="entry name" value="SusD_RagB"/>
    <property type="match status" value="1"/>
</dbReference>
<evidence type="ECO:0000259" key="7">
    <source>
        <dbReference type="Pfam" id="PF14322"/>
    </source>
</evidence>
<evidence type="ECO:0000259" key="6">
    <source>
        <dbReference type="Pfam" id="PF07980"/>
    </source>
</evidence>
<dbReference type="SUPFAM" id="SSF48452">
    <property type="entry name" value="TPR-like"/>
    <property type="match status" value="1"/>
</dbReference>
<evidence type="ECO:0000313" key="8">
    <source>
        <dbReference type="EMBL" id="MDN5202189.1"/>
    </source>
</evidence>
<dbReference type="Pfam" id="PF14322">
    <property type="entry name" value="SusD-like_3"/>
    <property type="match status" value="1"/>
</dbReference>
<dbReference type="InterPro" id="IPR033985">
    <property type="entry name" value="SusD-like_N"/>
</dbReference>
<evidence type="ECO:0000256" key="4">
    <source>
        <dbReference type="ARBA" id="ARBA00023136"/>
    </source>
</evidence>
<proteinExistence type="inferred from homology"/>
<evidence type="ECO:0000256" key="5">
    <source>
        <dbReference type="ARBA" id="ARBA00023237"/>
    </source>
</evidence>
<keyword evidence="4" id="KW-0472">Membrane</keyword>
<evidence type="ECO:0000256" key="1">
    <source>
        <dbReference type="ARBA" id="ARBA00004442"/>
    </source>
</evidence>